<comment type="caution">
    <text evidence="4">The sequence shown here is derived from an EMBL/GenBank/DDBJ whole genome shotgun (WGS) entry which is preliminary data.</text>
</comment>
<evidence type="ECO:0000256" key="2">
    <source>
        <dbReference type="ARBA" id="ARBA00022676"/>
    </source>
</evidence>
<sequence length="404" mass="44852">MKISISYAWPTARCVRLTALALSAVLGLIIISWIGGENFTSSSAFNRSGIREPSRSSMRKPNWEENWERRVMDLSALTDLGRVANRTLGFEKVIAIGLPERSDKRDALDLMAALSGFDLDWVDGVKSSDISKKAIPFGIDLKTVHDNFLGGWRGHMNAIRRVVNSGVSSALIMEDDMDWDVHLKLQLNEIAQGVRQVLGEFSPHLPKSPYGDSWDVLWLGHCGEPFPETLEENVGLEDEAKARMSVKHTIIEDNTVPPYSEVSHLVDWSAFSARTRLVHLSAAPICSFAYAISQSAARKILFALSVDGLQMAFDNSLAQLCRDSIHDLGLQKEDGYRLRCLSVNPTMMFHHRAKGLLLGDSDVQSSGQDGSAREQGISESIKWSMRLNLRNILTGQPLDPQFST</sequence>
<evidence type="ECO:0000256" key="1">
    <source>
        <dbReference type="ARBA" id="ARBA00006721"/>
    </source>
</evidence>
<dbReference type="OrthoDB" id="47375at2759"/>
<gene>
    <name evidence="4" type="ORF">L249_7386</name>
</gene>
<dbReference type="AlphaFoldDB" id="A0A367L9G3"/>
<keyword evidence="2" id="KW-0328">Glycosyltransferase</keyword>
<dbReference type="EMBL" id="LKCN02000010">
    <property type="protein sequence ID" value="RCI11071.1"/>
    <property type="molecule type" value="Genomic_DNA"/>
</dbReference>
<accession>A0A367L9G3</accession>
<evidence type="ECO:0000313" key="5">
    <source>
        <dbReference type="Proteomes" id="UP000253664"/>
    </source>
</evidence>
<dbReference type="Proteomes" id="UP000253664">
    <property type="component" value="Unassembled WGS sequence"/>
</dbReference>
<dbReference type="GO" id="GO:0016740">
    <property type="term" value="F:transferase activity"/>
    <property type="evidence" value="ECO:0007669"/>
    <property type="project" value="UniProtKB-KW"/>
</dbReference>
<name>A0A367L9G3_9HYPO</name>
<evidence type="ECO:0000313" key="4">
    <source>
        <dbReference type="EMBL" id="RCI11071.1"/>
    </source>
</evidence>
<dbReference type="PANTHER" id="PTHR10730:SF53">
    <property type="entry name" value="GLYCOSYLTRANSFERASE 25 FAMILY MEMBER"/>
    <property type="match status" value="1"/>
</dbReference>
<proteinExistence type="inferred from homology"/>
<dbReference type="InterPro" id="IPR050757">
    <property type="entry name" value="Collagen_mod_GT25"/>
</dbReference>
<organism evidence="4 5">
    <name type="scientific">Ophiocordyceps polyrhachis-furcata BCC 54312</name>
    <dbReference type="NCBI Taxonomy" id="1330021"/>
    <lineage>
        <taxon>Eukaryota</taxon>
        <taxon>Fungi</taxon>
        <taxon>Dikarya</taxon>
        <taxon>Ascomycota</taxon>
        <taxon>Pezizomycotina</taxon>
        <taxon>Sordariomycetes</taxon>
        <taxon>Hypocreomycetidae</taxon>
        <taxon>Hypocreales</taxon>
        <taxon>Ophiocordycipitaceae</taxon>
        <taxon>Ophiocordyceps</taxon>
    </lineage>
</organism>
<keyword evidence="5" id="KW-1185">Reference proteome</keyword>
<evidence type="ECO:0008006" key="6">
    <source>
        <dbReference type="Google" id="ProtNLM"/>
    </source>
</evidence>
<evidence type="ECO:0000256" key="3">
    <source>
        <dbReference type="ARBA" id="ARBA00022679"/>
    </source>
</evidence>
<comment type="similarity">
    <text evidence="1">Belongs to the glycosyltransferase 25 family.</text>
</comment>
<protein>
    <recommendedName>
        <fullName evidence="6">Glycosyltransferase family 25 protein</fullName>
    </recommendedName>
</protein>
<reference evidence="4 5" key="1">
    <citation type="journal article" date="2015" name="BMC Genomics">
        <title>Insights from the genome of Ophiocordyceps polyrhachis-furcata to pathogenicity and host specificity in insect fungi.</title>
        <authorList>
            <person name="Wichadakul D."/>
            <person name="Kobmoo N."/>
            <person name="Ingsriswang S."/>
            <person name="Tangphatsornruang S."/>
            <person name="Chantasingh D."/>
            <person name="Luangsa-ard J.J."/>
            <person name="Eurwilaichitr L."/>
        </authorList>
    </citation>
    <scope>NUCLEOTIDE SEQUENCE [LARGE SCALE GENOMIC DNA]</scope>
    <source>
        <strain evidence="4 5">BCC 54312</strain>
    </source>
</reference>
<keyword evidence="3" id="KW-0808">Transferase</keyword>
<dbReference type="PANTHER" id="PTHR10730">
    <property type="entry name" value="PROCOLLAGEN-LYSINE,2-OXOGLUTARATE 5-DIOXYGENASE/GLYCOSYLTRANSFERASE 25 FAMILY MEMBER"/>
    <property type="match status" value="1"/>
</dbReference>